<evidence type="ECO:0000313" key="2">
    <source>
        <dbReference type="WBParaSite" id="ACAC_0000797201-mRNA-1"/>
    </source>
</evidence>
<dbReference type="WBParaSite" id="ACAC_0000797201-mRNA-1">
    <property type="protein sequence ID" value="ACAC_0000797201-mRNA-1"/>
    <property type="gene ID" value="ACAC_0000797201"/>
</dbReference>
<organism evidence="1 2">
    <name type="scientific">Angiostrongylus cantonensis</name>
    <name type="common">Rat lungworm</name>
    <dbReference type="NCBI Taxonomy" id="6313"/>
    <lineage>
        <taxon>Eukaryota</taxon>
        <taxon>Metazoa</taxon>
        <taxon>Ecdysozoa</taxon>
        <taxon>Nematoda</taxon>
        <taxon>Chromadorea</taxon>
        <taxon>Rhabditida</taxon>
        <taxon>Rhabditina</taxon>
        <taxon>Rhabditomorpha</taxon>
        <taxon>Strongyloidea</taxon>
        <taxon>Metastrongylidae</taxon>
        <taxon>Angiostrongylus</taxon>
    </lineage>
</organism>
<sequence>MMVRVNTESQRDIVLNMDANGLARLIFETDRRRFTGILETNNGETISINGKVTEGAPEPHTCSEPYIMDIFIVDGEAGSSFKLSSIHVFINDQQVSIENPAIKFSTEQRFIGAKADVVIQQYMQPSMTDDKKEVYVGPMKLFLMANENPPESIRRKSMCERDTILEQSDDFFA</sequence>
<protein>
    <submittedName>
        <fullName evidence="2">Cadherin domain-containing protein</fullName>
    </submittedName>
</protein>
<reference evidence="1" key="1">
    <citation type="submission" date="2012-09" db="EMBL/GenBank/DDBJ databases">
        <authorList>
            <person name="Martin A.A."/>
        </authorList>
    </citation>
    <scope>NUCLEOTIDE SEQUENCE</scope>
</reference>
<evidence type="ECO:0000313" key="1">
    <source>
        <dbReference type="Proteomes" id="UP000035642"/>
    </source>
</evidence>
<reference evidence="2" key="2">
    <citation type="submission" date="2017-02" db="UniProtKB">
        <authorList>
            <consortium name="WormBaseParasite"/>
        </authorList>
    </citation>
    <scope>IDENTIFICATION</scope>
</reference>
<dbReference type="AlphaFoldDB" id="A0A0K0DBW4"/>
<proteinExistence type="predicted"/>
<name>A0A0K0DBW4_ANGCA</name>
<keyword evidence="1" id="KW-1185">Reference proteome</keyword>
<dbReference type="Proteomes" id="UP000035642">
    <property type="component" value="Unassembled WGS sequence"/>
</dbReference>
<accession>A0A0K0DBW4</accession>